<evidence type="ECO:0000256" key="2">
    <source>
        <dbReference type="SAM" id="MobiDB-lite"/>
    </source>
</evidence>
<dbReference type="AlphaFoldDB" id="A0A1T4YU04"/>
<dbReference type="Proteomes" id="UP000190774">
    <property type="component" value="Unassembled WGS sequence"/>
</dbReference>
<name>A0A1T4YU04_9BACT</name>
<gene>
    <name evidence="4" type="ORF">SAMN02745166_04206</name>
</gene>
<keyword evidence="1" id="KW-0175">Coiled coil</keyword>
<evidence type="ECO:0000313" key="4">
    <source>
        <dbReference type="EMBL" id="SKB05220.1"/>
    </source>
</evidence>
<dbReference type="STRING" id="48467.SAMN02745166_04206"/>
<keyword evidence="3" id="KW-0732">Signal</keyword>
<protein>
    <recommendedName>
        <fullName evidence="6">Type IV secretion system protein VirB5</fullName>
    </recommendedName>
</protein>
<feature type="region of interest" description="Disordered" evidence="2">
    <location>
        <begin position="238"/>
        <end position="286"/>
    </location>
</feature>
<keyword evidence="5" id="KW-1185">Reference proteome</keyword>
<dbReference type="OrthoDB" id="9822366at2"/>
<accession>A0A1T4YU04</accession>
<evidence type="ECO:0000256" key="1">
    <source>
        <dbReference type="SAM" id="Coils"/>
    </source>
</evidence>
<evidence type="ECO:0008006" key="6">
    <source>
        <dbReference type="Google" id="ProtNLM"/>
    </source>
</evidence>
<feature type="coiled-coil region" evidence="1">
    <location>
        <begin position="147"/>
        <end position="218"/>
    </location>
</feature>
<reference evidence="5" key="1">
    <citation type="submission" date="2017-02" db="EMBL/GenBank/DDBJ databases">
        <authorList>
            <person name="Varghese N."/>
            <person name="Submissions S."/>
        </authorList>
    </citation>
    <scope>NUCLEOTIDE SEQUENCE [LARGE SCALE GENOMIC DNA]</scope>
    <source>
        <strain evidence="5">ATCC 700200</strain>
    </source>
</reference>
<feature type="chain" id="PRO_5012165299" description="Type IV secretion system protein VirB5" evidence="3">
    <location>
        <begin position="20"/>
        <end position="286"/>
    </location>
</feature>
<evidence type="ECO:0000256" key="3">
    <source>
        <dbReference type="SAM" id="SignalP"/>
    </source>
</evidence>
<dbReference type="RefSeq" id="WP_078815362.1">
    <property type="nucleotide sequence ID" value="NZ_FUYE01000018.1"/>
</dbReference>
<proteinExistence type="predicted"/>
<sequence length="286" mass="30837">MKTSALIFSAVLVTAGAFAQGTVVVSSAPTLEMGQSELNAKLTQILSEAEKQNEKLQSSLDRLGDPAAVNLASVNIIKQDMLKSSGSLKTQDEQRAAMTGITGAEAFNDDAMGVMEAIGSTMTRNDGVEIDRDPARYRMESAMMEQIREFRDVREKALQRKKTLTDEMSAVVDELEEAKDLATIQKLNAMLVLLRGQVEECNQTILIAQADAEMAQKELVNTAQIISKGKQEELVIKDDTSDPNAPPRVPTTAGPFGGVGEGGTARPLIPNLTWGRRGAATPDEEE</sequence>
<dbReference type="EMBL" id="FUYE01000018">
    <property type="protein sequence ID" value="SKB05220.1"/>
    <property type="molecule type" value="Genomic_DNA"/>
</dbReference>
<organism evidence="4 5">
    <name type="scientific">Prosthecobacter debontii</name>
    <dbReference type="NCBI Taxonomy" id="48467"/>
    <lineage>
        <taxon>Bacteria</taxon>
        <taxon>Pseudomonadati</taxon>
        <taxon>Verrucomicrobiota</taxon>
        <taxon>Verrucomicrobiia</taxon>
        <taxon>Verrucomicrobiales</taxon>
        <taxon>Verrucomicrobiaceae</taxon>
        <taxon>Prosthecobacter</taxon>
    </lineage>
</organism>
<evidence type="ECO:0000313" key="5">
    <source>
        <dbReference type="Proteomes" id="UP000190774"/>
    </source>
</evidence>
<feature type="signal peptide" evidence="3">
    <location>
        <begin position="1"/>
        <end position="19"/>
    </location>
</feature>